<dbReference type="AlphaFoldDB" id="A0A2W6NDR1"/>
<dbReference type="Proteomes" id="UP000249204">
    <property type="component" value="Unassembled WGS sequence"/>
</dbReference>
<protein>
    <submittedName>
        <fullName evidence="2">Copper amine oxidase</fullName>
    </submittedName>
</protein>
<evidence type="ECO:0000256" key="1">
    <source>
        <dbReference type="SAM" id="Coils"/>
    </source>
</evidence>
<sequence length="188" mass="20014">MKRFGHKVAYIAGGIIIGIVFSTTAGAFADQLKSLVGKKVTGEYTIVVDGKKLSDKGAVIDSKANVPARALSEALGAEVSVEGKTINITSVSKTDQNVVIDTKTNVNNKYIGDTKSSLEQLKSSILANILNPTIEGRNKIQADIEELNTFGAGDAVAAKEKQLAQYNADIEKYEAELKLIDEALLTAK</sequence>
<reference evidence="2 3" key="1">
    <citation type="submission" date="2018-06" db="EMBL/GenBank/DDBJ databases">
        <title>Isolation of heavy metals resistant Paenibacillus silvae NC2 from Gold-Copper mine in ZiJin, China.</title>
        <authorList>
            <person name="Xu J."/>
            <person name="Mazhar H.S."/>
            <person name="Rensing C."/>
        </authorList>
    </citation>
    <scope>NUCLEOTIDE SEQUENCE [LARGE SCALE GENOMIC DNA]</scope>
    <source>
        <strain evidence="2 3">NC2</strain>
    </source>
</reference>
<accession>A0A2W6NDR1</accession>
<dbReference type="EMBL" id="QKWW01000055">
    <property type="protein sequence ID" value="PZT54124.1"/>
    <property type="molecule type" value="Genomic_DNA"/>
</dbReference>
<comment type="caution">
    <text evidence="2">The sequence shown here is derived from an EMBL/GenBank/DDBJ whole genome shotgun (WGS) entry which is preliminary data.</text>
</comment>
<proteinExistence type="predicted"/>
<organism evidence="2 3">
    <name type="scientific">Paenibacillus silvae</name>
    <dbReference type="NCBI Taxonomy" id="1325358"/>
    <lineage>
        <taxon>Bacteria</taxon>
        <taxon>Bacillati</taxon>
        <taxon>Bacillota</taxon>
        <taxon>Bacilli</taxon>
        <taxon>Bacillales</taxon>
        <taxon>Paenibacillaceae</taxon>
        <taxon>Paenibacillus</taxon>
    </lineage>
</organism>
<name>A0A2W6NDR1_9BACL</name>
<evidence type="ECO:0000313" key="2">
    <source>
        <dbReference type="EMBL" id="PZT54124.1"/>
    </source>
</evidence>
<feature type="coiled-coil region" evidence="1">
    <location>
        <begin position="156"/>
        <end position="183"/>
    </location>
</feature>
<keyword evidence="1" id="KW-0175">Coiled coil</keyword>
<gene>
    <name evidence="2" type="ORF">DN757_19025</name>
</gene>
<evidence type="ECO:0000313" key="3">
    <source>
        <dbReference type="Proteomes" id="UP000249204"/>
    </source>
</evidence>